<dbReference type="EMBL" id="BMVG01000008">
    <property type="protein sequence ID" value="GHE04878.1"/>
    <property type="molecule type" value="Genomic_DNA"/>
</dbReference>
<evidence type="ECO:0000313" key="1">
    <source>
        <dbReference type="EMBL" id="GHE04878.1"/>
    </source>
</evidence>
<name>A0A918YJ57_9ACTN</name>
<accession>A0A918YJ57</accession>
<dbReference type="AlphaFoldDB" id="A0A918YJ57"/>
<proteinExistence type="predicted"/>
<gene>
    <name evidence="1" type="ORF">GCM10010339_38180</name>
</gene>
<comment type="caution">
    <text evidence="1">The sequence shown here is derived from an EMBL/GenBank/DDBJ whole genome shotgun (WGS) entry which is preliminary data.</text>
</comment>
<sequence length="52" mass="5917">MMSPLGKIVLTYPNYPGQTMPWWTAWPARRPVGPDNRRASPSLYICEREGAP</sequence>
<keyword evidence="2" id="KW-1185">Reference proteome</keyword>
<evidence type="ECO:0000313" key="2">
    <source>
        <dbReference type="Proteomes" id="UP000655443"/>
    </source>
</evidence>
<reference evidence="1" key="1">
    <citation type="journal article" date="2014" name="Int. J. Syst. Evol. Microbiol.">
        <title>Complete genome sequence of Corynebacterium casei LMG S-19264T (=DSM 44701T), isolated from a smear-ripened cheese.</title>
        <authorList>
            <consortium name="US DOE Joint Genome Institute (JGI-PGF)"/>
            <person name="Walter F."/>
            <person name="Albersmeier A."/>
            <person name="Kalinowski J."/>
            <person name="Ruckert C."/>
        </authorList>
    </citation>
    <scope>NUCLEOTIDE SEQUENCE</scope>
    <source>
        <strain evidence="1">JCM 4714</strain>
    </source>
</reference>
<reference evidence="1" key="2">
    <citation type="submission" date="2020-09" db="EMBL/GenBank/DDBJ databases">
        <authorList>
            <person name="Sun Q."/>
            <person name="Ohkuma M."/>
        </authorList>
    </citation>
    <scope>NUCLEOTIDE SEQUENCE</scope>
    <source>
        <strain evidence="1">JCM 4714</strain>
    </source>
</reference>
<dbReference type="Proteomes" id="UP000655443">
    <property type="component" value="Unassembled WGS sequence"/>
</dbReference>
<protein>
    <submittedName>
        <fullName evidence="1">Uncharacterized protein</fullName>
    </submittedName>
</protein>
<organism evidence="1 2">
    <name type="scientific">Streptomyces alanosinicus</name>
    <dbReference type="NCBI Taxonomy" id="68171"/>
    <lineage>
        <taxon>Bacteria</taxon>
        <taxon>Bacillati</taxon>
        <taxon>Actinomycetota</taxon>
        <taxon>Actinomycetes</taxon>
        <taxon>Kitasatosporales</taxon>
        <taxon>Streptomycetaceae</taxon>
        <taxon>Streptomyces</taxon>
    </lineage>
</organism>